<dbReference type="Pfam" id="PF12697">
    <property type="entry name" value="Abhydrolase_6"/>
    <property type="match status" value="1"/>
</dbReference>
<organism evidence="2 3">
    <name type="scientific">Podospora aff. communis PSN243</name>
    <dbReference type="NCBI Taxonomy" id="3040156"/>
    <lineage>
        <taxon>Eukaryota</taxon>
        <taxon>Fungi</taxon>
        <taxon>Dikarya</taxon>
        <taxon>Ascomycota</taxon>
        <taxon>Pezizomycotina</taxon>
        <taxon>Sordariomycetes</taxon>
        <taxon>Sordariomycetidae</taxon>
        <taxon>Sordariales</taxon>
        <taxon>Podosporaceae</taxon>
        <taxon>Podospora</taxon>
    </lineage>
</organism>
<comment type="caution">
    <text evidence="2">The sequence shown here is derived from an EMBL/GenBank/DDBJ whole genome shotgun (WGS) entry which is preliminary data.</text>
</comment>
<evidence type="ECO:0000313" key="2">
    <source>
        <dbReference type="EMBL" id="KAK4446071.1"/>
    </source>
</evidence>
<dbReference type="Gene3D" id="3.40.50.1820">
    <property type="entry name" value="alpha/beta hydrolase"/>
    <property type="match status" value="1"/>
</dbReference>
<name>A0AAV9GEP8_9PEZI</name>
<dbReference type="InterPro" id="IPR029058">
    <property type="entry name" value="AB_hydrolase_fold"/>
</dbReference>
<sequence length="316" mass="33813">MKAFTLTLGNGATLTGLSSIPDPLPTTPKYRPLIIGLHGGSYSSSYFDVDAKHTAALASNALSVPFIAINRPGIAGSTSLYPLPPDSSDAETHAAFLHNHILPALWATFGPSNGCNSLVLLCHSLGTPIAIIAASLFATSHPHESNDQPPYPLAGIIFSGFGIQLIPDSGPKPDPHTPAPEFLEFTADVKNAIMMPPGTCEPSVYAHHDRLNVKFPFREVSDIHTVWLPRIRGEWAKDVSVPVMFGIAERDCYWKATGVHVDEMRGLFGRSPRVEGGVVLGAPHNLEMSYWAQGWYARGFGFAVECAASLGVGCGE</sequence>
<protein>
    <recommendedName>
        <fullName evidence="1">AB hydrolase-1 domain-containing protein</fullName>
    </recommendedName>
</protein>
<dbReference type="InterPro" id="IPR000073">
    <property type="entry name" value="AB_hydrolase_1"/>
</dbReference>
<accession>A0AAV9GEP8</accession>
<dbReference type="Proteomes" id="UP001321760">
    <property type="component" value="Unassembled WGS sequence"/>
</dbReference>
<dbReference type="EMBL" id="MU865960">
    <property type="protein sequence ID" value="KAK4446071.1"/>
    <property type="molecule type" value="Genomic_DNA"/>
</dbReference>
<dbReference type="SUPFAM" id="SSF53474">
    <property type="entry name" value="alpha/beta-Hydrolases"/>
    <property type="match status" value="1"/>
</dbReference>
<keyword evidence="3" id="KW-1185">Reference proteome</keyword>
<dbReference type="AlphaFoldDB" id="A0AAV9GEP8"/>
<reference evidence="2" key="1">
    <citation type="journal article" date="2023" name="Mol. Phylogenet. Evol.">
        <title>Genome-scale phylogeny and comparative genomics of the fungal order Sordariales.</title>
        <authorList>
            <person name="Hensen N."/>
            <person name="Bonometti L."/>
            <person name="Westerberg I."/>
            <person name="Brannstrom I.O."/>
            <person name="Guillou S."/>
            <person name="Cros-Aarteil S."/>
            <person name="Calhoun S."/>
            <person name="Haridas S."/>
            <person name="Kuo A."/>
            <person name="Mondo S."/>
            <person name="Pangilinan J."/>
            <person name="Riley R."/>
            <person name="LaButti K."/>
            <person name="Andreopoulos B."/>
            <person name="Lipzen A."/>
            <person name="Chen C."/>
            <person name="Yan M."/>
            <person name="Daum C."/>
            <person name="Ng V."/>
            <person name="Clum A."/>
            <person name="Steindorff A."/>
            <person name="Ohm R.A."/>
            <person name="Martin F."/>
            <person name="Silar P."/>
            <person name="Natvig D.O."/>
            <person name="Lalanne C."/>
            <person name="Gautier V."/>
            <person name="Ament-Velasquez S.L."/>
            <person name="Kruys A."/>
            <person name="Hutchinson M.I."/>
            <person name="Powell A.J."/>
            <person name="Barry K."/>
            <person name="Miller A.N."/>
            <person name="Grigoriev I.V."/>
            <person name="Debuchy R."/>
            <person name="Gladieux P."/>
            <person name="Hiltunen Thoren M."/>
            <person name="Johannesson H."/>
        </authorList>
    </citation>
    <scope>NUCLEOTIDE SEQUENCE</scope>
    <source>
        <strain evidence="2">PSN243</strain>
    </source>
</reference>
<gene>
    <name evidence="2" type="ORF">QBC34DRAFT_470730</name>
</gene>
<evidence type="ECO:0000313" key="3">
    <source>
        <dbReference type="Proteomes" id="UP001321760"/>
    </source>
</evidence>
<proteinExistence type="predicted"/>
<reference evidence="2" key="2">
    <citation type="submission" date="2023-05" db="EMBL/GenBank/DDBJ databases">
        <authorList>
            <consortium name="Lawrence Berkeley National Laboratory"/>
            <person name="Steindorff A."/>
            <person name="Hensen N."/>
            <person name="Bonometti L."/>
            <person name="Westerberg I."/>
            <person name="Brannstrom I.O."/>
            <person name="Guillou S."/>
            <person name="Cros-Aarteil S."/>
            <person name="Calhoun S."/>
            <person name="Haridas S."/>
            <person name="Kuo A."/>
            <person name="Mondo S."/>
            <person name="Pangilinan J."/>
            <person name="Riley R."/>
            <person name="Labutti K."/>
            <person name="Andreopoulos B."/>
            <person name="Lipzen A."/>
            <person name="Chen C."/>
            <person name="Yanf M."/>
            <person name="Daum C."/>
            <person name="Ng V."/>
            <person name="Clum A."/>
            <person name="Ohm R."/>
            <person name="Martin F."/>
            <person name="Silar P."/>
            <person name="Natvig D."/>
            <person name="Lalanne C."/>
            <person name="Gautier V."/>
            <person name="Ament-Velasquez S.L."/>
            <person name="Kruys A."/>
            <person name="Hutchinson M.I."/>
            <person name="Powell A.J."/>
            <person name="Barry K."/>
            <person name="Miller A.N."/>
            <person name="Grigoriev I.V."/>
            <person name="Debuchy R."/>
            <person name="Gladieux P."/>
            <person name="Thoren M.H."/>
            <person name="Johannesson H."/>
        </authorList>
    </citation>
    <scope>NUCLEOTIDE SEQUENCE</scope>
    <source>
        <strain evidence="2">PSN243</strain>
    </source>
</reference>
<feature type="domain" description="AB hydrolase-1" evidence="1">
    <location>
        <begin position="37"/>
        <end position="284"/>
    </location>
</feature>
<evidence type="ECO:0000259" key="1">
    <source>
        <dbReference type="Pfam" id="PF12697"/>
    </source>
</evidence>